<dbReference type="GO" id="GO:0004674">
    <property type="term" value="F:protein serine/threonine kinase activity"/>
    <property type="evidence" value="ECO:0007669"/>
    <property type="project" value="TreeGrafter"/>
</dbReference>
<feature type="compositionally biased region" description="Polar residues" evidence="1">
    <location>
        <begin position="102"/>
        <end position="113"/>
    </location>
</feature>
<evidence type="ECO:0000259" key="2">
    <source>
        <dbReference type="PROSITE" id="PS50011"/>
    </source>
</evidence>
<dbReference type="SUPFAM" id="SSF56112">
    <property type="entry name" value="Protein kinase-like (PK-like)"/>
    <property type="match status" value="1"/>
</dbReference>
<reference evidence="3 4" key="1">
    <citation type="journal article" date="2013" name="PLoS Genet.">
        <title>Distinctive expansion of potential virulence genes in the genome of the oomycete fish pathogen Saprolegnia parasitica.</title>
        <authorList>
            <person name="Jiang R.H."/>
            <person name="de Bruijn I."/>
            <person name="Haas B.J."/>
            <person name="Belmonte R."/>
            <person name="Lobach L."/>
            <person name="Christie J."/>
            <person name="van den Ackerveken G."/>
            <person name="Bottin A."/>
            <person name="Bulone V."/>
            <person name="Diaz-Moreno S.M."/>
            <person name="Dumas B."/>
            <person name="Fan L."/>
            <person name="Gaulin E."/>
            <person name="Govers F."/>
            <person name="Grenville-Briggs L.J."/>
            <person name="Horner N.R."/>
            <person name="Levin J.Z."/>
            <person name="Mammella M."/>
            <person name="Meijer H.J."/>
            <person name="Morris P."/>
            <person name="Nusbaum C."/>
            <person name="Oome S."/>
            <person name="Phillips A.J."/>
            <person name="van Rooyen D."/>
            <person name="Rzeszutek E."/>
            <person name="Saraiva M."/>
            <person name="Secombes C.J."/>
            <person name="Seidl M.F."/>
            <person name="Snel B."/>
            <person name="Stassen J.H."/>
            <person name="Sykes S."/>
            <person name="Tripathy S."/>
            <person name="van den Berg H."/>
            <person name="Vega-Arreguin J.C."/>
            <person name="Wawra S."/>
            <person name="Young S.K."/>
            <person name="Zeng Q."/>
            <person name="Dieguez-Uribeondo J."/>
            <person name="Russ C."/>
            <person name="Tyler B.M."/>
            <person name="van West P."/>
        </authorList>
    </citation>
    <scope>NUCLEOTIDE SEQUENCE [LARGE SCALE GENOMIC DNA]</scope>
    <source>
        <strain evidence="3 4">CBS 223.65</strain>
    </source>
</reference>
<dbReference type="Gene3D" id="1.10.510.10">
    <property type="entry name" value="Transferase(Phosphotransferase) domain 1"/>
    <property type="match status" value="1"/>
</dbReference>
<organism evidence="3 4">
    <name type="scientific">Saprolegnia parasitica (strain CBS 223.65)</name>
    <dbReference type="NCBI Taxonomy" id="695850"/>
    <lineage>
        <taxon>Eukaryota</taxon>
        <taxon>Sar</taxon>
        <taxon>Stramenopiles</taxon>
        <taxon>Oomycota</taxon>
        <taxon>Saprolegniomycetes</taxon>
        <taxon>Saprolegniales</taxon>
        <taxon>Saprolegniaceae</taxon>
        <taxon>Saprolegnia</taxon>
    </lineage>
</organism>
<dbReference type="PANTHER" id="PTHR44329:SF214">
    <property type="entry name" value="PROTEIN KINASE DOMAIN-CONTAINING PROTEIN"/>
    <property type="match status" value="1"/>
</dbReference>
<dbReference type="InterPro" id="IPR051681">
    <property type="entry name" value="Ser/Thr_Kinases-Pseudokinases"/>
</dbReference>
<sequence length="113" mass="12520">MDSDVIVAFIGSWPIEMEVIAEHMDLGDLCNYYLMTTSSSVPFDWRLKTATILRIVRGLVYLHTVEPAILHRDLMSQNVLVDSKKRTKLSDFGASRKAGDGNRTNGLGTCTSG</sequence>
<dbReference type="Pfam" id="PF00069">
    <property type="entry name" value="Pkinase"/>
    <property type="match status" value="1"/>
</dbReference>
<dbReference type="Proteomes" id="UP000030745">
    <property type="component" value="Unassembled WGS sequence"/>
</dbReference>
<dbReference type="OrthoDB" id="89714at2759"/>
<dbReference type="KEGG" id="spar:SPRG_14990"/>
<dbReference type="EMBL" id="KK583334">
    <property type="protein sequence ID" value="KDO19796.1"/>
    <property type="molecule type" value="Genomic_DNA"/>
</dbReference>
<dbReference type="InterPro" id="IPR000719">
    <property type="entry name" value="Prot_kinase_dom"/>
</dbReference>
<dbReference type="GeneID" id="24136764"/>
<dbReference type="VEuPathDB" id="FungiDB:SPRG_14990"/>
<dbReference type="PANTHER" id="PTHR44329">
    <property type="entry name" value="SERINE/THREONINE-PROTEIN KINASE TNNI3K-RELATED"/>
    <property type="match status" value="1"/>
</dbReference>
<feature type="domain" description="Protein kinase" evidence="2">
    <location>
        <begin position="1"/>
        <end position="113"/>
    </location>
</feature>
<keyword evidence="4" id="KW-1185">Reference proteome</keyword>
<dbReference type="AlphaFoldDB" id="A0A067BZR8"/>
<feature type="region of interest" description="Disordered" evidence="1">
    <location>
        <begin position="92"/>
        <end position="113"/>
    </location>
</feature>
<dbReference type="InterPro" id="IPR011009">
    <property type="entry name" value="Kinase-like_dom_sf"/>
</dbReference>
<evidence type="ECO:0000313" key="4">
    <source>
        <dbReference type="Proteomes" id="UP000030745"/>
    </source>
</evidence>
<dbReference type="GO" id="GO:0005524">
    <property type="term" value="F:ATP binding"/>
    <property type="evidence" value="ECO:0007669"/>
    <property type="project" value="InterPro"/>
</dbReference>
<protein>
    <recommendedName>
        <fullName evidence="2">Protein kinase domain-containing protein</fullName>
    </recommendedName>
</protein>
<accession>A0A067BZR8</accession>
<name>A0A067BZR8_SAPPC</name>
<gene>
    <name evidence="3" type="ORF">SPRG_14990</name>
</gene>
<evidence type="ECO:0000256" key="1">
    <source>
        <dbReference type="SAM" id="MobiDB-lite"/>
    </source>
</evidence>
<dbReference type="RefSeq" id="XP_012209504.1">
    <property type="nucleotide sequence ID" value="XM_012354114.1"/>
</dbReference>
<proteinExistence type="predicted"/>
<evidence type="ECO:0000313" key="3">
    <source>
        <dbReference type="EMBL" id="KDO19796.1"/>
    </source>
</evidence>
<dbReference type="PROSITE" id="PS50011">
    <property type="entry name" value="PROTEIN_KINASE_DOM"/>
    <property type="match status" value="1"/>
</dbReference>
<dbReference type="STRING" id="695850.A0A067BZR8"/>